<dbReference type="GO" id="GO:0043165">
    <property type="term" value="P:Gram-negative-bacterium-type cell outer membrane assembly"/>
    <property type="evidence" value="ECO:0007669"/>
    <property type="project" value="InterPro"/>
</dbReference>
<gene>
    <name evidence="2" type="ORF">COV72_00655</name>
</gene>
<feature type="transmembrane region" description="Helical" evidence="1">
    <location>
        <begin position="26"/>
        <end position="50"/>
    </location>
</feature>
<dbReference type="EMBL" id="PCWA01000012">
    <property type="protein sequence ID" value="PIQ89910.1"/>
    <property type="molecule type" value="Genomic_DNA"/>
</dbReference>
<accession>A0A2H0LZP9</accession>
<organism evidence="2 3">
    <name type="scientific">Candidatus Ghiorseimicrobium undicola</name>
    <dbReference type="NCBI Taxonomy" id="1974746"/>
    <lineage>
        <taxon>Bacteria</taxon>
        <taxon>Pseudomonadati</taxon>
        <taxon>Candidatus Omnitrophota</taxon>
        <taxon>Candidatus Ghiorseimicrobium</taxon>
    </lineage>
</organism>
<dbReference type="AlphaFoldDB" id="A0A2H0LZP9"/>
<evidence type="ECO:0000313" key="2">
    <source>
        <dbReference type="EMBL" id="PIQ89910.1"/>
    </source>
</evidence>
<evidence type="ECO:0008006" key="4">
    <source>
        <dbReference type="Google" id="ProtNLM"/>
    </source>
</evidence>
<name>A0A2H0LZP9_9BACT</name>
<dbReference type="GO" id="GO:0019867">
    <property type="term" value="C:outer membrane"/>
    <property type="evidence" value="ECO:0007669"/>
    <property type="project" value="InterPro"/>
</dbReference>
<evidence type="ECO:0000256" key="1">
    <source>
        <dbReference type="SAM" id="Phobius"/>
    </source>
</evidence>
<comment type="caution">
    <text evidence="2">The sequence shown here is derived from an EMBL/GenBank/DDBJ whole genome shotgun (WGS) entry which is preliminary data.</text>
</comment>
<dbReference type="Pfam" id="PF04390">
    <property type="entry name" value="LptE"/>
    <property type="match status" value="1"/>
</dbReference>
<sequence length="209" mass="23904">MGDQGIRTLPDIGDEMKSTDCTEKKYGLHGFFLFSIFCFLFSALAGCGYTTRSYVNPNIKTVYIQPFLNKIDITSEYSENRKYRSYFPLLEAKITRAVVDRFVFDGNLRIAKPEAADVVLKGELVNYARDPLRYRDNDNETVEEYRLSLVVNISLTDRKNNKVLWQETGFVGDATYFTSGPSAKSEETALNDAVVDLARRIVERTIEDW</sequence>
<proteinExistence type="predicted"/>
<dbReference type="InterPro" id="IPR007485">
    <property type="entry name" value="LPS_assembly_LptE"/>
</dbReference>
<evidence type="ECO:0000313" key="3">
    <source>
        <dbReference type="Proteomes" id="UP000229641"/>
    </source>
</evidence>
<keyword evidence="1" id="KW-1133">Transmembrane helix</keyword>
<dbReference type="Gene3D" id="3.30.160.150">
    <property type="entry name" value="Lipoprotein like domain"/>
    <property type="match status" value="1"/>
</dbReference>
<protein>
    <recommendedName>
        <fullName evidence="4">ABC-type transport auxiliary lipoprotein component domain-containing protein</fullName>
    </recommendedName>
</protein>
<keyword evidence="1" id="KW-0472">Membrane</keyword>
<keyword evidence="1" id="KW-0812">Transmembrane</keyword>
<dbReference type="Proteomes" id="UP000229641">
    <property type="component" value="Unassembled WGS sequence"/>
</dbReference>
<reference evidence="2 3" key="1">
    <citation type="submission" date="2017-09" db="EMBL/GenBank/DDBJ databases">
        <title>Depth-based differentiation of microbial function through sediment-hosted aquifers and enrichment of novel symbionts in the deep terrestrial subsurface.</title>
        <authorList>
            <person name="Probst A.J."/>
            <person name="Ladd B."/>
            <person name="Jarett J.K."/>
            <person name="Geller-Mcgrath D.E."/>
            <person name="Sieber C.M."/>
            <person name="Emerson J.B."/>
            <person name="Anantharaman K."/>
            <person name="Thomas B.C."/>
            <person name="Malmstrom R."/>
            <person name="Stieglmeier M."/>
            <person name="Klingl A."/>
            <person name="Woyke T."/>
            <person name="Ryan C.M."/>
            <person name="Banfield J.F."/>
        </authorList>
    </citation>
    <scope>NUCLEOTIDE SEQUENCE [LARGE SCALE GENOMIC DNA]</scope>
    <source>
        <strain evidence="2">CG11_big_fil_rev_8_21_14_0_20_42_13</strain>
    </source>
</reference>